<proteinExistence type="predicted"/>
<dbReference type="AlphaFoldDB" id="A0A8K0T3E6"/>
<comment type="caution">
    <text evidence="1">The sequence shown here is derived from an EMBL/GenBank/DDBJ whole genome shotgun (WGS) entry which is preliminary data.</text>
</comment>
<dbReference type="EMBL" id="JAGPNK010000001">
    <property type="protein sequence ID" value="KAH7329481.1"/>
    <property type="molecule type" value="Genomic_DNA"/>
</dbReference>
<evidence type="ECO:0000313" key="1">
    <source>
        <dbReference type="EMBL" id="KAH7329481.1"/>
    </source>
</evidence>
<sequence>MTPFNVSQTREQGLNNHRLISYFRHFAFFSPQSAHRRCPPRPPELAAAECRSEPPLCTMVPPHAYLIVRRIRMHSWFIVPPRDPSPNWTTSAFPAQIGISRTLRHSTRRTSTILCGKSFVPGRPHDANTDTGIHACLEPHHAGPRHDQTIVLEPTFPGICICIYVYA</sequence>
<dbReference type="Proteomes" id="UP000813444">
    <property type="component" value="Unassembled WGS sequence"/>
</dbReference>
<gene>
    <name evidence="1" type="ORF">B0I35DRAFT_420312</name>
</gene>
<name>A0A8K0T3E6_9HYPO</name>
<protein>
    <submittedName>
        <fullName evidence="1">Uncharacterized protein</fullName>
    </submittedName>
</protein>
<keyword evidence="2" id="KW-1185">Reference proteome</keyword>
<accession>A0A8K0T3E6</accession>
<organism evidence="1 2">
    <name type="scientific">Stachybotrys elegans</name>
    <dbReference type="NCBI Taxonomy" id="80388"/>
    <lineage>
        <taxon>Eukaryota</taxon>
        <taxon>Fungi</taxon>
        <taxon>Dikarya</taxon>
        <taxon>Ascomycota</taxon>
        <taxon>Pezizomycotina</taxon>
        <taxon>Sordariomycetes</taxon>
        <taxon>Hypocreomycetidae</taxon>
        <taxon>Hypocreales</taxon>
        <taxon>Stachybotryaceae</taxon>
        <taxon>Stachybotrys</taxon>
    </lineage>
</organism>
<reference evidence="1" key="1">
    <citation type="journal article" date="2021" name="Nat. Commun.">
        <title>Genetic determinants of endophytism in the Arabidopsis root mycobiome.</title>
        <authorList>
            <person name="Mesny F."/>
            <person name="Miyauchi S."/>
            <person name="Thiergart T."/>
            <person name="Pickel B."/>
            <person name="Atanasova L."/>
            <person name="Karlsson M."/>
            <person name="Huettel B."/>
            <person name="Barry K.W."/>
            <person name="Haridas S."/>
            <person name="Chen C."/>
            <person name="Bauer D."/>
            <person name="Andreopoulos W."/>
            <person name="Pangilinan J."/>
            <person name="LaButti K."/>
            <person name="Riley R."/>
            <person name="Lipzen A."/>
            <person name="Clum A."/>
            <person name="Drula E."/>
            <person name="Henrissat B."/>
            <person name="Kohler A."/>
            <person name="Grigoriev I.V."/>
            <person name="Martin F.M."/>
            <person name="Hacquard S."/>
        </authorList>
    </citation>
    <scope>NUCLEOTIDE SEQUENCE</scope>
    <source>
        <strain evidence="1">MPI-CAGE-CH-0235</strain>
    </source>
</reference>
<evidence type="ECO:0000313" key="2">
    <source>
        <dbReference type="Proteomes" id="UP000813444"/>
    </source>
</evidence>